<dbReference type="InterPro" id="IPR012669">
    <property type="entry name" value="Pectate_lyase"/>
</dbReference>
<dbReference type="Pfam" id="PF09492">
    <property type="entry name" value="Pec_lyase"/>
    <property type="match status" value="1"/>
</dbReference>
<dbReference type="EMBL" id="NMQW01000062">
    <property type="protein sequence ID" value="OXM82556.1"/>
    <property type="molecule type" value="Genomic_DNA"/>
</dbReference>
<feature type="chain" id="PRO_5012149900" evidence="1">
    <location>
        <begin position="34"/>
        <end position="628"/>
    </location>
</feature>
<comment type="caution">
    <text evidence="3">The sequence shown here is derived from an EMBL/GenBank/DDBJ whole genome shotgun (WGS) entry which is preliminary data.</text>
</comment>
<evidence type="ECO:0000259" key="2">
    <source>
        <dbReference type="PROSITE" id="PS51272"/>
    </source>
</evidence>
<name>A0A229UGN2_9BACL</name>
<dbReference type="Gene3D" id="1.50.10.20">
    <property type="match status" value="1"/>
</dbReference>
<organism evidence="3 4">
    <name type="scientific">Paenibacillus rigui</name>
    <dbReference type="NCBI Taxonomy" id="554312"/>
    <lineage>
        <taxon>Bacteria</taxon>
        <taxon>Bacillati</taxon>
        <taxon>Bacillota</taxon>
        <taxon>Bacilli</taxon>
        <taxon>Bacillales</taxon>
        <taxon>Paenibacillaceae</taxon>
        <taxon>Paenibacillus</taxon>
    </lineage>
</organism>
<dbReference type="GO" id="GO:0016829">
    <property type="term" value="F:lyase activity"/>
    <property type="evidence" value="ECO:0007669"/>
    <property type="project" value="UniProtKB-KW"/>
</dbReference>
<dbReference type="AlphaFoldDB" id="A0A229UGN2"/>
<accession>A0A229UGN2</accession>
<dbReference type="Proteomes" id="UP000215509">
    <property type="component" value="Unassembled WGS sequence"/>
</dbReference>
<proteinExistence type="predicted"/>
<feature type="signal peptide" evidence="1">
    <location>
        <begin position="1"/>
        <end position="33"/>
    </location>
</feature>
<reference evidence="3 4" key="1">
    <citation type="submission" date="2017-07" db="EMBL/GenBank/DDBJ databases">
        <title>Genome sequencing and assembly of Paenibacillus rigui.</title>
        <authorList>
            <person name="Mayilraj S."/>
        </authorList>
    </citation>
    <scope>NUCLEOTIDE SEQUENCE [LARGE SCALE GENOMIC DNA]</scope>
    <source>
        <strain evidence="3 4">JCM 16352</strain>
    </source>
</reference>
<dbReference type="NCBIfam" id="TIGR02474">
    <property type="entry name" value="pec_lyase"/>
    <property type="match status" value="1"/>
</dbReference>
<dbReference type="InterPro" id="IPR001119">
    <property type="entry name" value="SLH_dom"/>
</dbReference>
<dbReference type="Pfam" id="PF00395">
    <property type="entry name" value="SLH"/>
    <property type="match status" value="1"/>
</dbReference>
<sequence>MPRRKHRLPKTGTYILSAALSLALTASPISAFALDSTGPVTRGDFLQAITQAIGVKEQSPYTFHFTDVKPNSPDSVLLEKARFAGMIAGFPDQTAKLQDAVTREQAAVMIAKAKKLPLKASSANGYKDADKISNWSKGYVGAVTEAGYMSALSDGGFGPQTKLAADELKRLAEALRQVRYMDVVSAKAVSSHIVEVVLNGKVSAFDGSDIRLTAATGSWSDLDPKLERPLTVKNITSVITEDHRTVLRVEIEESLEADGTILPAAKGEEIPYLKAEYYTGDMEKDTVTADHILTYQINGGWSKETPNFVKEKGPWDGQFKRASWINGEGVELATIDNNATTDEILFLSYMYGKTKDERYKQAVQDGLGMLLKMQYPSGGWPQTYPARGNYSDYVTFNDNAMIRVMNILTLVKDKKFPFDSDVVDDGVASSIQTALDTGLDYILKSQIVANGQLTAWCAQSDPVTYEPKEARAYEHPSISGSESVGIIAYLMSLPNPTPDVKKAIDSALRYFQEVRVDGMKFDKKDPNGIYILPDPEKTIWYRFYEIGTNKPIFSGRDGIIKHNVNEIELERIQGYSWTGEWPSKILNIAATTGYYENKVYVQLIGNASKSDAGLTLEKGKLTLVTGSK</sequence>
<evidence type="ECO:0000256" key="1">
    <source>
        <dbReference type="SAM" id="SignalP"/>
    </source>
</evidence>
<protein>
    <submittedName>
        <fullName evidence="3">Pectate lyase</fullName>
    </submittedName>
</protein>
<dbReference type="SUPFAM" id="SSF81853">
    <property type="entry name" value="Family 10 polysaccharide lyase"/>
    <property type="match status" value="1"/>
</dbReference>
<keyword evidence="3" id="KW-0456">Lyase</keyword>
<feature type="domain" description="SLH" evidence="2">
    <location>
        <begin position="61"/>
        <end position="124"/>
    </location>
</feature>
<dbReference type="PROSITE" id="PS51272">
    <property type="entry name" value="SLH"/>
    <property type="match status" value="1"/>
</dbReference>
<dbReference type="RefSeq" id="WP_094018579.1">
    <property type="nucleotide sequence ID" value="NZ_NMQW01000062.1"/>
</dbReference>
<evidence type="ECO:0000313" key="3">
    <source>
        <dbReference type="EMBL" id="OXM82556.1"/>
    </source>
</evidence>
<evidence type="ECO:0000313" key="4">
    <source>
        <dbReference type="Proteomes" id="UP000215509"/>
    </source>
</evidence>
<gene>
    <name evidence="3" type="primary">pelA</name>
    <name evidence="3" type="ORF">CF651_30185</name>
</gene>
<keyword evidence="1" id="KW-0732">Signal</keyword>
<keyword evidence="4" id="KW-1185">Reference proteome</keyword>
<dbReference type="OrthoDB" id="9804686at2"/>